<reference evidence="5" key="1">
    <citation type="submission" date="2020-04" db="EMBL/GenBank/DDBJ databases">
        <title>Genome Assembly and Annotation of Botryosphaeria dothidea sdau 11-99, a Latent Pathogen of Apple Fruit Ring Rot in China.</title>
        <authorList>
            <person name="Yu C."/>
            <person name="Diao Y."/>
            <person name="Lu Q."/>
            <person name="Zhao J."/>
            <person name="Cui S."/>
            <person name="Peng C."/>
            <person name="He B."/>
            <person name="Liu H."/>
        </authorList>
    </citation>
    <scope>NUCLEOTIDE SEQUENCE [LARGE SCALE GENOMIC DNA]</scope>
    <source>
        <strain evidence="5">Sdau11-99</strain>
    </source>
</reference>
<dbReference type="EMBL" id="WWBZ02000022">
    <property type="protein sequence ID" value="KAF4308475.1"/>
    <property type="molecule type" value="Genomic_DNA"/>
</dbReference>
<dbReference type="Pfam" id="PF20237">
    <property type="entry name" value="DUF6594"/>
    <property type="match status" value="1"/>
</dbReference>
<dbReference type="AlphaFoldDB" id="A0A8H4IVY5"/>
<protein>
    <recommendedName>
        <fullName evidence="4">DUF6594 domain-containing protein</fullName>
    </recommendedName>
</protein>
<keyword evidence="6" id="KW-1185">Reference proteome</keyword>
<dbReference type="OrthoDB" id="3533814at2759"/>
<comment type="caution">
    <text evidence="5">The sequence shown here is derived from an EMBL/GenBank/DDBJ whole genome shotgun (WGS) entry which is preliminary data.</text>
</comment>
<feature type="transmembrane region" description="Helical" evidence="3">
    <location>
        <begin position="322"/>
        <end position="344"/>
    </location>
</feature>
<feature type="region of interest" description="Disordered" evidence="2">
    <location>
        <begin position="1"/>
        <end position="53"/>
    </location>
</feature>
<name>A0A8H4IVY5_9PEZI</name>
<feature type="domain" description="DUF6594" evidence="4">
    <location>
        <begin position="91"/>
        <end position="363"/>
    </location>
</feature>
<feature type="transmembrane region" description="Helical" evidence="3">
    <location>
        <begin position="290"/>
        <end position="310"/>
    </location>
</feature>
<keyword evidence="1" id="KW-0175">Coiled coil</keyword>
<evidence type="ECO:0000256" key="2">
    <source>
        <dbReference type="SAM" id="MobiDB-lite"/>
    </source>
</evidence>
<keyword evidence="3" id="KW-1133">Transmembrane helix</keyword>
<dbReference type="PANTHER" id="PTHR34502:SF3">
    <property type="entry name" value="DUF6594 DOMAIN-CONTAINING PROTEIN"/>
    <property type="match status" value="1"/>
</dbReference>
<evidence type="ECO:0000259" key="4">
    <source>
        <dbReference type="Pfam" id="PF20237"/>
    </source>
</evidence>
<evidence type="ECO:0000313" key="6">
    <source>
        <dbReference type="Proteomes" id="UP000572817"/>
    </source>
</evidence>
<dbReference type="PANTHER" id="PTHR34502">
    <property type="entry name" value="DUF6594 DOMAIN-CONTAINING PROTEIN-RELATED"/>
    <property type="match status" value="1"/>
</dbReference>
<evidence type="ECO:0000313" key="5">
    <source>
        <dbReference type="EMBL" id="KAF4308475.1"/>
    </source>
</evidence>
<organism evidence="5 6">
    <name type="scientific">Botryosphaeria dothidea</name>
    <dbReference type="NCBI Taxonomy" id="55169"/>
    <lineage>
        <taxon>Eukaryota</taxon>
        <taxon>Fungi</taxon>
        <taxon>Dikarya</taxon>
        <taxon>Ascomycota</taxon>
        <taxon>Pezizomycotina</taxon>
        <taxon>Dothideomycetes</taxon>
        <taxon>Dothideomycetes incertae sedis</taxon>
        <taxon>Botryosphaeriales</taxon>
        <taxon>Botryosphaeriaceae</taxon>
        <taxon>Botryosphaeria</taxon>
    </lineage>
</organism>
<proteinExistence type="predicted"/>
<feature type="coiled-coil region" evidence="1">
    <location>
        <begin position="118"/>
        <end position="145"/>
    </location>
</feature>
<keyword evidence="3" id="KW-0812">Transmembrane</keyword>
<dbReference type="InterPro" id="IPR046529">
    <property type="entry name" value="DUF6594"/>
</dbReference>
<accession>A0A8H4IVY5</accession>
<sequence length="369" mass="42202">MAEDFSLTDRENGSAGASRWGLDGTLRGGPETPPPAYNSNDEAESQTKTDRRGSWLRRLFSSSSRSDSNEEAERDISDTDVRCLEECQEGYPRLAAFKACEPSFSLYRGFSYVHSRLILDLQAKIAALENELDDLDEEEFEDEDKRIRLSSVKEDIEAARTASPDQRHRQHILEELRVNVLHYDELLIKAKQLAAFQRPNNRDYCSVRAYFWNFRPLAKKEEKYIKCREDLVSLRNGREWAGFDQWVETSLLKLSRKIPFIKKAFCPPDLKRKTEDEDIRYLSPSRIEKFVGLIITAIVFVLLVLPVIGMYRLASFGDTKDIFAAIGVMIVFTLLFAAAMSLLTKARRHELFAASAAYCAILVVFITNV</sequence>
<dbReference type="Proteomes" id="UP000572817">
    <property type="component" value="Unassembled WGS sequence"/>
</dbReference>
<evidence type="ECO:0000256" key="1">
    <source>
        <dbReference type="SAM" id="Coils"/>
    </source>
</evidence>
<feature type="transmembrane region" description="Helical" evidence="3">
    <location>
        <begin position="351"/>
        <end position="368"/>
    </location>
</feature>
<keyword evidence="3" id="KW-0472">Membrane</keyword>
<gene>
    <name evidence="5" type="ORF">GTA08_BOTSDO04345</name>
</gene>
<evidence type="ECO:0000256" key="3">
    <source>
        <dbReference type="SAM" id="Phobius"/>
    </source>
</evidence>